<name>Q119Y4_TRIEI</name>
<evidence type="ECO:0000259" key="6">
    <source>
        <dbReference type="Pfam" id="PF00266"/>
    </source>
</evidence>
<reference evidence="7" key="1">
    <citation type="submission" date="2006-06" db="EMBL/GenBank/DDBJ databases">
        <title>Complete sequence of Trichodesmium erythraeum IMS101.</title>
        <authorList>
            <consortium name="US DOE Joint Genome Institute"/>
            <person name="Copeland A."/>
            <person name="Lucas S."/>
            <person name="Lapidus A."/>
            <person name="Barry K."/>
            <person name="Detter J.C."/>
            <person name="Glavina del Rio T."/>
            <person name="Hammon N."/>
            <person name="Israni S."/>
            <person name="Dalin E."/>
            <person name="Tice H."/>
            <person name="Pitluck S."/>
            <person name="Kiss H."/>
            <person name="Munk A.C."/>
            <person name="Brettin T."/>
            <person name="Bruce D."/>
            <person name="Han C."/>
            <person name="Tapia R."/>
            <person name="Gilna P."/>
            <person name="Schmutz J."/>
            <person name="Larimer F."/>
            <person name="Land M."/>
            <person name="Hauser L."/>
            <person name="Kyrpides N."/>
            <person name="Kim E."/>
            <person name="Richardson P."/>
        </authorList>
    </citation>
    <scope>NUCLEOTIDE SEQUENCE [LARGE SCALE GENOMIC DNA]</scope>
    <source>
        <strain evidence="7">IMS101</strain>
    </source>
</reference>
<gene>
    <name evidence="7" type="ordered locus">Tery_0201</name>
</gene>
<dbReference type="PANTHER" id="PTHR43586">
    <property type="entry name" value="CYSTEINE DESULFURASE"/>
    <property type="match status" value="1"/>
</dbReference>
<dbReference type="HOGENOM" id="CLU_003433_2_0_3"/>
<proteinExistence type="inferred from homology"/>
<dbReference type="OrthoDB" id="9804366at2"/>
<feature type="domain" description="Aminotransferase class V" evidence="6">
    <location>
        <begin position="36"/>
        <end position="428"/>
    </location>
</feature>
<dbReference type="InterPro" id="IPR015421">
    <property type="entry name" value="PyrdxlP-dep_Trfase_major"/>
</dbReference>
<evidence type="ECO:0000256" key="3">
    <source>
        <dbReference type="ARBA" id="ARBA00022898"/>
    </source>
</evidence>
<evidence type="ECO:0000256" key="2">
    <source>
        <dbReference type="ARBA" id="ARBA00010447"/>
    </source>
</evidence>
<evidence type="ECO:0000256" key="4">
    <source>
        <dbReference type="ARBA" id="ARBA00050776"/>
    </source>
</evidence>
<dbReference type="eggNOG" id="COG0520">
    <property type="taxonomic scope" value="Bacteria"/>
</dbReference>
<dbReference type="AlphaFoldDB" id="Q119Y4"/>
<dbReference type="KEGG" id="ter:Tery_0201"/>
<keyword evidence="7" id="KW-0032">Aminotransferase</keyword>
<accession>Q119Y4</accession>
<keyword evidence="7" id="KW-0808">Transferase</keyword>
<comment type="similarity">
    <text evidence="2">Belongs to the class-V pyridoxal-phosphate-dependent aminotransferase family. Csd subfamily.</text>
</comment>
<dbReference type="InterPro" id="IPR015422">
    <property type="entry name" value="PyrdxlP-dep_Trfase_small"/>
</dbReference>
<dbReference type="Gene3D" id="3.90.1150.10">
    <property type="entry name" value="Aspartate Aminotransferase, domain 1"/>
    <property type="match status" value="1"/>
</dbReference>
<dbReference type="EMBL" id="CP000393">
    <property type="protein sequence ID" value="ABG49690.1"/>
    <property type="molecule type" value="Genomic_DNA"/>
</dbReference>
<dbReference type="GO" id="GO:0031071">
    <property type="term" value="F:cysteine desulfurase activity"/>
    <property type="evidence" value="ECO:0007669"/>
    <property type="project" value="UniProtKB-EC"/>
</dbReference>
<dbReference type="GO" id="GO:0008483">
    <property type="term" value="F:transaminase activity"/>
    <property type="evidence" value="ECO:0007669"/>
    <property type="project" value="UniProtKB-KW"/>
</dbReference>
<dbReference type="InterPro" id="IPR000192">
    <property type="entry name" value="Aminotrans_V_dom"/>
</dbReference>
<keyword evidence="3" id="KW-0663">Pyridoxal phosphate</keyword>
<dbReference type="Pfam" id="PF00266">
    <property type="entry name" value="Aminotran_5"/>
    <property type="match status" value="1"/>
</dbReference>
<dbReference type="SUPFAM" id="SSF53383">
    <property type="entry name" value="PLP-dependent transferases"/>
    <property type="match status" value="1"/>
</dbReference>
<comment type="catalytic activity">
    <reaction evidence="4">
        <text>(sulfur carrier)-H + L-cysteine = (sulfur carrier)-SH + L-alanine</text>
        <dbReference type="Rhea" id="RHEA:43892"/>
        <dbReference type="Rhea" id="RHEA-COMP:14737"/>
        <dbReference type="Rhea" id="RHEA-COMP:14739"/>
        <dbReference type="ChEBI" id="CHEBI:29917"/>
        <dbReference type="ChEBI" id="CHEBI:35235"/>
        <dbReference type="ChEBI" id="CHEBI:57972"/>
        <dbReference type="ChEBI" id="CHEBI:64428"/>
        <dbReference type="EC" id="2.8.1.7"/>
    </reaction>
</comment>
<dbReference type="InterPro" id="IPR020578">
    <property type="entry name" value="Aminotrans_V_PyrdxlP_BS"/>
</dbReference>
<sequence>MDENYLSWENKVKSFFDCDALNFQITNRFGEQIKYINLDNAATTTPLAGVKQYVDHMLNAYGSVHRGAGQKSQISTQKYDQSRDIIRKFVGASPENYVIFAQNTTGAINQAASLWAKRPGKILVSDIEHSSNLLPWLTCNNVTQYRTAPDGTINLAEIEKILKENKEKPAEKRIKLVTITGASTITGYKPPIYEIAKLAHNYGAKIFADLCQLIQHECVEMLPDADPCHLDFVAFSGHKMYAPYGTGVLIGPKEFFDRDFPYQIGGGNLPYITKKLEIKRFYTERAHDPGTPNAMGAIAIAQAIEVLEKIGREKIAEYEHFLVDYTFQKLQNIPGVILYISGSSLAHVIPFDLEGFDGYLVAEILAQEYGIGLRSGAFCTYEYIRKLKNISDQKDQEIAQEVERGITCNIPTIIRASFAVYNTLADCNSFVEAISQITANGFKHYLSDYEKNEITGVWKLKENTPISIARKQINRGQTLLGTCIE</sequence>
<comment type="cofactor">
    <cofactor evidence="1 5">
        <name>pyridoxal 5'-phosphate</name>
        <dbReference type="ChEBI" id="CHEBI:597326"/>
    </cofactor>
</comment>
<dbReference type="PROSITE" id="PS00595">
    <property type="entry name" value="AA_TRANSFER_CLASS_5"/>
    <property type="match status" value="1"/>
</dbReference>
<protein>
    <submittedName>
        <fullName evidence="7">Aminotransferase, class V</fullName>
        <ecNumber evidence="7">2.8.1.7</ecNumber>
    </submittedName>
</protein>
<dbReference type="Gene3D" id="3.40.640.10">
    <property type="entry name" value="Type I PLP-dependent aspartate aminotransferase-like (Major domain)"/>
    <property type="match status" value="1"/>
</dbReference>
<evidence type="ECO:0000256" key="1">
    <source>
        <dbReference type="ARBA" id="ARBA00001933"/>
    </source>
</evidence>
<evidence type="ECO:0000313" key="7">
    <source>
        <dbReference type="EMBL" id="ABG49690.1"/>
    </source>
</evidence>
<dbReference type="EC" id="2.8.1.7" evidence="7"/>
<dbReference type="PANTHER" id="PTHR43586:SF8">
    <property type="entry name" value="CYSTEINE DESULFURASE 1, CHLOROPLASTIC"/>
    <property type="match status" value="1"/>
</dbReference>
<dbReference type="STRING" id="203124.Tery_0201"/>
<dbReference type="InterPro" id="IPR015424">
    <property type="entry name" value="PyrdxlP-dep_Trfase"/>
</dbReference>
<organism evidence="7">
    <name type="scientific">Trichodesmium erythraeum (strain IMS101)</name>
    <dbReference type="NCBI Taxonomy" id="203124"/>
    <lineage>
        <taxon>Bacteria</taxon>
        <taxon>Bacillati</taxon>
        <taxon>Cyanobacteriota</taxon>
        <taxon>Cyanophyceae</taxon>
        <taxon>Oscillatoriophycideae</taxon>
        <taxon>Oscillatoriales</taxon>
        <taxon>Microcoleaceae</taxon>
        <taxon>Trichodesmium</taxon>
    </lineage>
</organism>
<dbReference type="RefSeq" id="WP_011610087.1">
    <property type="nucleotide sequence ID" value="NC_008312.1"/>
</dbReference>
<evidence type="ECO:0000256" key="5">
    <source>
        <dbReference type="RuleBase" id="RU004504"/>
    </source>
</evidence>